<dbReference type="InterPro" id="IPR050172">
    <property type="entry name" value="SsuD_RutA_monooxygenase"/>
</dbReference>
<comment type="caution">
    <text evidence="6">The sequence shown here is derived from an EMBL/GenBank/DDBJ whole genome shotgun (WGS) entry which is preliminary data.</text>
</comment>
<proteinExistence type="predicted"/>
<keyword evidence="1" id="KW-0285">Flavoprotein</keyword>
<dbReference type="GO" id="GO:0046306">
    <property type="term" value="P:alkanesulfonate catabolic process"/>
    <property type="evidence" value="ECO:0007669"/>
    <property type="project" value="TreeGrafter"/>
</dbReference>
<dbReference type="SUPFAM" id="SSF51679">
    <property type="entry name" value="Bacterial luciferase-like"/>
    <property type="match status" value="1"/>
</dbReference>
<dbReference type="PANTHER" id="PTHR42847">
    <property type="entry name" value="ALKANESULFONATE MONOOXYGENASE"/>
    <property type="match status" value="1"/>
</dbReference>
<accession>A0A8J4A865</accession>
<evidence type="ECO:0000259" key="5">
    <source>
        <dbReference type="Pfam" id="PF00296"/>
    </source>
</evidence>
<keyword evidence="4" id="KW-0503">Monooxygenase</keyword>
<evidence type="ECO:0000256" key="3">
    <source>
        <dbReference type="ARBA" id="ARBA00023002"/>
    </source>
</evidence>
<dbReference type="GO" id="GO:0008726">
    <property type="term" value="F:alkanesulfonate monooxygenase activity"/>
    <property type="evidence" value="ECO:0007669"/>
    <property type="project" value="TreeGrafter"/>
</dbReference>
<dbReference type="AlphaFoldDB" id="A0A8J4A865"/>
<name>A0A8J4A865_9ACTN</name>
<dbReference type="InterPro" id="IPR011251">
    <property type="entry name" value="Luciferase-like_dom"/>
</dbReference>
<dbReference type="InterPro" id="IPR036661">
    <property type="entry name" value="Luciferase-like_sf"/>
</dbReference>
<evidence type="ECO:0000313" key="7">
    <source>
        <dbReference type="Proteomes" id="UP000614996"/>
    </source>
</evidence>
<keyword evidence="2" id="KW-0288">FMN</keyword>
<reference evidence="7" key="1">
    <citation type="journal article" date="2021" name="Int. J. Syst. Evol. Microbiol.">
        <title>Actinocatenispora comari sp. nov., an endophytic actinomycete isolated from aerial parts of Comarum salesowianum.</title>
        <authorList>
            <person name="Oyunbileg N."/>
            <person name="Iizaka Y."/>
            <person name="Hamada M."/>
            <person name="Davaapurev B.O."/>
            <person name="Fukumoto A."/>
            <person name="Tsetseg B."/>
            <person name="Kato F."/>
            <person name="Tamura T."/>
            <person name="Batkhuu J."/>
            <person name="Anzai Y."/>
        </authorList>
    </citation>
    <scope>NUCLEOTIDE SEQUENCE [LARGE SCALE GENOMIC DNA]</scope>
    <source>
        <strain evidence="7">NUM-2625</strain>
    </source>
</reference>
<evidence type="ECO:0000313" key="6">
    <source>
        <dbReference type="EMBL" id="GIL26023.1"/>
    </source>
</evidence>
<dbReference type="Proteomes" id="UP000614996">
    <property type="component" value="Unassembled WGS sequence"/>
</dbReference>
<sequence length="315" mass="33475">MDTDGSGGGRIVGAAAYRTGMLVSTVILPIHRWPEAREVWQRAERLGAHAGYSYDHLSWRSFADGPWYGTVPMLSAAALVTDRLRLGTMVTSPNFRDPVPLAKDLMTLDELSGGRITAGVGAGSATGFDATVLGGPAWSAGERADRYAEFVRLLDALLREPDTTSTGRYYSAHAAKMIPGCVQRPRLPCYLAGTGPRGLRLAAELGDGWITTGPAGRPAEDLTDALAAVGDQLRRLAEACAAVGRDPATLHRVLLTGFLPGEPFGSFDQAVELAGAAARLGIDEIVVHWPVPDSPFALDETLFERILTELPGQLG</sequence>
<feature type="domain" description="Luciferase-like" evidence="5">
    <location>
        <begin position="31"/>
        <end position="253"/>
    </location>
</feature>
<keyword evidence="7" id="KW-1185">Reference proteome</keyword>
<organism evidence="6 7">
    <name type="scientific">Actinocatenispora comari</name>
    <dbReference type="NCBI Taxonomy" id="2807577"/>
    <lineage>
        <taxon>Bacteria</taxon>
        <taxon>Bacillati</taxon>
        <taxon>Actinomycetota</taxon>
        <taxon>Actinomycetes</taxon>
        <taxon>Micromonosporales</taxon>
        <taxon>Micromonosporaceae</taxon>
        <taxon>Actinocatenispora</taxon>
    </lineage>
</organism>
<dbReference type="Pfam" id="PF00296">
    <property type="entry name" value="Bac_luciferase"/>
    <property type="match status" value="1"/>
</dbReference>
<gene>
    <name evidence="6" type="ORF">NUM_12770</name>
</gene>
<evidence type="ECO:0000256" key="2">
    <source>
        <dbReference type="ARBA" id="ARBA00022643"/>
    </source>
</evidence>
<protein>
    <submittedName>
        <fullName evidence="6">Luciferase</fullName>
    </submittedName>
</protein>
<keyword evidence="3" id="KW-0560">Oxidoreductase</keyword>
<evidence type="ECO:0000256" key="4">
    <source>
        <dbReference type="ARBA" id="ARBA00023033"/>
    </source>
</evidence>
<dbReference type="PANTHER" id="PTHR42847:SF4">
    <property type="entry name" value="ALKANESULFONATE MONOOXYGENASE-RELATED"/>
    <property type="match status" value="1"/>
</dbReference>
<dbReference type="Gene3D" id="3.20.20.30">
    <property type="entry name" value="Luciferase-like domain"/>
    <property type="match status" value="1"/>
</dbReference>
<dbReference type="EMBL" id="BOPO01000016">
    <property type="protein sequence ID" value="GIL26023.1"/>
    <property type="molecule type" value="Genomic_DNA"/>
</dbReference>
<evidence type="ECO:0000256" key="1">
    <source>
        <dbReference type="ARBA" id="ARBA00022630"/>
    </source>
</evidence>